<name>A0A061S9P9_9CHLO</name>
<dbReference type="SUPFAM" id="SSF56112">
    <property type="entry name" value="Protein kinase-like (PK-like)"/>
    <property type="match status" value="1"/>
</dbReference>
<keyword evidence="5" id="KW-0067">ATP-binding</keyword>
<keyword evidence="2" id="KW-0808">Transferase</keyword>
<gene>
    <name evidence="7" type="ORF">TSPGSL018_11921</name>
</gene>
<dbReference type="PANTHER" id="PTHR24349">
    <property type="entry name" value="SERINE/THREONINE-PROTEIN KINASE"/>
    <property type="match status" value="1"/>
</dbReference>
<keyword evidence="3" id="KW-0547">Nucleotide-binding</keyword>
<dbReference type="GO" id="GO:0004674">
    <property type="term" value="F:protein serine/threonine kinase activity"/>
    <property type="evidence" value="ECO:0007669"/>
    <property type="project" value="UniProtKB-KW"/>
</dbReference>
<accession>A0A061S9P9</accession>
<evidence type="ECO:0000313" key="7">
    <source>
        <dbReference type="EMBL" id="JAC79749.1"/>
    </source>
</evidence>
<keyword evidence="1" id="KW-0723">Serine/threonine-protein kinase</keyword>
<dbReference type="GO" id="GO:0005524">
    <property type="term" value="F:ATP binding"/>
    <property type="evidence" value="ECO:0007669"/>
    <property type="project" value="UniProtKB-KW"/>
</dbReference>
<dbReference type="AlphaFoldDB" id="A0A061S9P9"/>
<dbReference type="InterPro" id="IPR011009">
    <property type="entry name" value="Kinase-like_dom_sf"/>
</dbReference>
<dbReference type="PROSITE" id="PS50011">
    <property type="entry name" value="PROTEIN_KINASE_DOM"/>
    <property type="match status" value="1"/>
</dbReference>
<feature type="domain" description="Protein kinase" evidence="6">
    <location>
        <begin position="100"/>
        <end position="362"/>
    </location>
</feature>
<organism evidence="7">
    <name type="scientific">Tetraselmis sp. GSL018</name>
    <dbReference type="NCBI Taxonomy" id="582737"/>
    <lineage>
        <taxon>Eukaryota</taxon>
        <taxon>Viridiplantae</taxon>
        <taxon>Chlorophyta</taxon>
        <taxon>core chlorophytes</taxon>
        <taxon>Chlorodendrophyceae</taxon>
        <taxon>Chlorodendrales</taxon>
        <taxon>Chlorodendraceae</taxon>
        <taxon>Tetraselmis</taxon>
    </lineage>
</organism>
<dbReference type="InterPro" id="IPR008271">
    <property type="entry name" value="Ser/Thr_kinase_AS"/>
</dbReference>
<protein>
    <submittedName>
        <fullName evidence="7">Camk cdpk protein kinase</fullName>
    </submittedName>
</protein>
<evidence type="ECO:0000256" key="5">
    <source>
        <dbReference type="ARBA" id="ARBA00022840"/>
    </source>
</evidence>
<dbReference type="Gene3D" id="1.10.510.10">
    <property type="entry name" value="Transferase(Phosphotransferase) domain 1"/>
    <property type="match status" value="1"/>
</dbReference>
<dbReference type="SMART" id="SM00220">
    <property type="entry name" value="S_TKc"/>
    <property type="match status" value="1"/>
</dbReference>
<reference evidence="7" key="1">
    <citation type="submission" date="2014-05" db="EMBL/GenBank/DDBJ databases">
        <title>The transcriptome of the halophilic microalga Tetraselmis sp. GSL018 isolated from the Great Salt Lake, Utah.</title>
        <authorList>
            <person name="Jinkerson R.E."/>
            <person name="D'Adamo S."/>
            <person name="Posewitz M.C."/>
        </authorList>
    </citation>
    <scope>NUCLEOTIDE SEQUENCE</scope>
    <source>
        <strain evidence="7">GSL018</strain>
    </source>
</reference>
<dbReference type="InterPro" id="IPR050205">
    <property type="entry name" value="CDPK_Ser/Thr_kinases"/>
</dbReference>
<sequence length="406" mass="45450">MSVAVEMPAYAGPSKPTSSYFRNRYALQGFPCSNSFIANHYCGSSYLTRKLPTTGLFKLLSAVSNNCEESSPISESSLVGTCCETEGIELGWPRLEPGILEVSQVAGRGSYGTVYFAQERGRNDTVAVKKLSKTRSKVRRSRVLDKLRQEVSIMQELQPCPQVARLFGCYEDFDNGYIVMEALQGGSLFELVSSRPVDEMLLSRACKAIVEFLAACHDSDILYGDVKPTNFMFSAGTDSLRAIDFGCSQRQPKSDRYFSTRSGTPAYFAPEVFRKCYTLEADMWSLGMSMYQIITGHLPWWGDVTHVTPAEVMEKVLYQKIPYYESEWRGYSPELLDLVQNLLVHNPANRLKAAEALHHPAISLSSPSKKSSWRRQPSHVNEADRLAAEFLGAFPEDQEDSLWLPA</sequence>
<evidence type="ECO:0000256" key="2">
    <source>
        <dbReference type="ARBA" id="ARBA00022679"/>
    </source>
</evidence>
<dbReference type="Pfam" id="PF00069">
    <property type="entry name" value="Pkinase"/>
    <property type="match status" value="1"/>
</dbReference>
<evidence type="ECO:0000256" key="1">
    <source>
        <dbReference type="ARBA" id="ARBA00022527"/>
    </source>
</evidence>
<evidence type="ECO:0000256" key="4">
    <source>
        <dbReference type="ARBA" id="ARBA00022777"/>
    </source>
</evidence>
<evidence type="ECO:0000259" key="6">
    <source>
        <dbReference type="PROSITE" id="PS50011"/>
    </source>
</evidence>
<dbReference type="PROSITE" id="PS00108">
    <property type="entry name" value="PROTEIN_KINASE_ST"/>
    <property type="match status" value="1"/>
</dbReference>
<proteinExistence type="predicted"/>
<dbReference type="EMBL" id="GBEZ01005574">
    <property type="protein sequence ID" value="JAC79749.1"/>
    <property type="molecule type" value="Transcribed_RNA"/>
</dbReference>
<dbReference type="InterPro" id="IPR000719">
    <property type="entry name" value="Prot_kinase_dom"/>
</dbReference>
<keyword evidence="4 7" id="KW-0418">Kinase</keyword>
<evidence type="ECO:0000256" key="3">
    <source>
        <dbReference type="ARBA" id="ARBA00022741"/>
    </source>
</evidence>